<organism evidence="18 19">
    <name type="scientific">Agrilus planipennis</name>
    <name type="common">Emerald ash borer</name>
    <name type="synonym">Agrilus marcopoli</name>
    <dbReference type="NCBI Taxonomy" id="224129"/>
    <lineage>
        <taxon>Eukaryota</taxon>
        <taxon>Metazoa</taxon>
        <taxon>Ecdysozoa</taxon>
        <taxon>Arthropoda</taxon>
        <taxon>Hexapoda</taxon>
        <taxon>Insecta</taxon>
        <taxon>Pterygota</taxon>
        <taxon>Neoptera</taxon>
        <taxon>Endopterygota</taxon>
        <taxon>Coleoptera</taxon>
        <taxon>Polyphaga</taxon>
        <taxon>Elateriformia</taxon>
        <taxon>Buprestoidea</taxon>
        <taxon>Buprestidae</taxon>
        <taxon>Agrilinae</taxon>
        <taxon>Agrilus</taxon>
    </lineage>
</organism>
<comment type="function">
    <text evidence="11">Catalyzes both the phosphorylation of dihydroxyacetone and of glyceraldehyde, and the splitting of ribonucleoside diphosphate-X compounds among which FAD is the best substrate. Represses IFIH1-mediated cellular antiviral response.</text>
</comment>
<evidence type="ECO:0000256" key="8">
    <source>
        <dbReference type="ARBA" id="ARBA00022840"/>
    </source>
</evidence>
<dbReference type="Gene3D" id="3.30.1180.20">
    <property type="entry name" value="Dihydroxyacetone kinase, domain 2"/>
    <property type="match status" value="1"/>
</dbReference>
<dbReference type="AlphaFoldDB" id="A0A1W4XET6"/>
<evidence type="ECO:0000256" key="11">
    <source>
        <dbReference type="ARBA" id="ARBA00045490"/>
    </source>
</evidence>
<dbReference type="OrthoDB" id="5599713at2759"/>
<evidence type="ECO:0000256" key="4">
    <source>
        <dbReference type="ARBA" id="ARBA00018932"/>
    </source>
</evidence>
<dbReference type="InterPro" id="IPR036117">
    <property type="entry name" value="DhaL_dom_sf"/>
</dbReference>
<accession>A0A1W4XET6</accession>
<dbReference type="STRING" id="224129.A0A1W4XET6"/>
<dbReference type="Gene3D" id="1.25.40.340">
    <property type="match status" value="1"/>
</dbReference>
<dbReference type="GO" id="GO:0019563">
    <property type="term" value="P:glycerol catabolic process"/>
    <property type="evidence" value="ECO:0007669"/>
    <property type="project" value="TreeGrafter"/>
</dbReference>
<keyword evidence="8" id="KW-0067">ATP-binding</keyword>
<gene>
    <name evidence="19" type="primary">LOC108741124</name>
</gene>
<evidence type="ECO:0000256" key="1">
    <source>
        <dbReference type="ARBA" id="ARBA00012107"/>
    </source>
</evidence>
<evidence type="ECO:0000256" key="9">
    <source>
        <dbReference type="ARBA" id="ARBA00023285"/>
    </source>
</evidence>
<keyword evidence="7" id="KW-0418">Kinase</keyword>
<dbReference type="InParanoid" id="A0A1W4XET6"/>
<evidence type="ECO:0000259" key="17">
    <source>
        <dbReference type="PROSITE" id="PS51481"/>
    </source>
</evidence>
<evidence type="ECO:0000313" key="19">
    <source>
        <dbReference type="RefSeq" id="XP_018331282.1"/>
    </source>
</evidence>
<dbReference type="RefSeq" id="XP_018331282.1">
    <property type="nucleotide sequence ID" value="XM_018475780.1"/>
</dbReference>
<feature type="domain" description="DhaK" evidence="17">
    <location>
        <begin position="13"/>
        <end position="340"/>
    </location>
</feature>
<dbReference type="SUPFAM" id="SSF82549">
    <property type="entry name" value="DAK1/DegV-like"/>
    <property type="match status" value="1"/>
</dbReference>
<dbReference type="InterPro" id="IPR004007">
    <property type="entry name" value="DhaL_dom"/>
</dbReference>
<name>A0A1W4XET6_AGRPL</name>
<comment type="catalytic activity">
    <reaction evidence="15">
        <text>dihydroxyacetone + ATP = dihydroxyacetone phosphate + ADP + H(+)</text>
        <dbReference type="Rhea" id="RHEA:15773"/>
        <dbReference type="ChEBI" id="CHEBI:15378"/>
        <dbReference type="ChEBI" id="CHEBI:16016"/>
        <dbReference type="ChEBI" id="CHEBI:30616"/>
        <dbReference type="ChEBI" id="CHEBI:57642"/>
        <dbReference type="ChEBI" id="CHEBI:456216"/>
        <dbReference type="EC" id="2.7.1.29"/>
    </reaction>
</comment>
<comment type="subunit">
    <text evidence="12">Homodimer. Interacts with IFIH1 (via the CARD domains), the interaction is inhibited by viral infection.</text>
</comment>
<dbReference type="SUPFAM" id="SSF101473">
    <property type="entry name" value="DhaL-like"/>
    <property type="match status" value="1"/>
</dbReference>
<dbReference type="GO" id="GO:0050354">
    <property type="term" value="F:triokinase activity"/>
    <property type="evidence" value="ECO:0007669"/>
    <property type="project" value="UniProtKB-EC"/>
</dbReference>
<dbReference type="EC" id="2.7.1.28" evidence="2"/>
<evidence type="ECO:0000256" key="12">
    <source>
        <dbReference type="ARBA" id="ARBA00046681"/>
    </source>
</evidence>
<dbReference type="PROSITE" id="PS51480">
    <property type="entry name" value="DHAL"/>
    <property type="match status" value="1"/>
</dbReference>
<evidence type="ECO:0000256" key="14">
    <source>
        <dbReference type="ARBA" id="ARBA00048526"/>
    </source>
</evidence>
<keyword evidence="5" id="KW-0808">Transferase</keyword>
<evidence type="ECO:0000259" key="16">
    <source>
        <dbReference type="PROSITE" id="PS51480"/>
    </source>
</evidence>
<dbReference type="GeneID" id="108741124"/>
<reference evidence="19" key="1">
    <citation type="submission" date="2025-08" db="UniProtKB">
        <authorList>
            <consortium name="RefSeq"/>
        </authorList>
    </citation>
    <scope>IDENTIFICATION</scope>
    <source>
        <tissue evidence="19">Entire body</tissue>
    </source>
</reference>
<dbReference type="SMART" id="SM01120">
    <property type="entry name" value="Dak2"/>
    <property type="match status" value="1"/>
</dbReference>
<evidence type="ECO:0000256" key="5">
    <source>
        <dbReference type="ARBA" id="ARBA00022679"/>
    </source>
</evidence>
<dbReference type="PROSITE" id="PS51481">
    <property type="entry name" value="DHAK"/>
    <property type="match status" value="1"/>
</dbReference>
<dbReference type="PANTHER" id="PTHR28629">
    <property type="entry name" value="TRIOKINASE/FMN CYCLASE"/>
    <property type="match status" value="1"/>
</dbReference>
<dbReference type="GO" id="GO:0005524">
    <property type="term" value="F:ATP binding"/>
    <property type="evidence" value="ECO:0007669"/>
    <property type="project" value="UniProtKB-KW"/>
</dbReference>
<dbReference type="Pfam" id="PF02734">
    <property type="entry name" value="Dak2"/>
    <property type="match status" value="1"/>
</dbReference>
<keyword evidence="18" id="KW-1185">Reference proteome</keyword>
<evidence type="ECO:0000256" key="13">
    <source>
        <dbReference type="ARBA" id="ARBA00047974"/>
    </source>
</evidence>
<dbReference type="Pfam" id="PF02733">
    <property type="entry name" value="Dak1"/>
    <property type="match status" value="1"/>
</dbReference>
<protein>
    <recommendedName>
        <fullName evidence="4">Triokinase/FMN cyclase</fullName>
        <ecNumber evidence="2">2.7.1.28</ecNumber>
        <ecNumber evidence="1">2.7.1.29</ecNumber>
        <ecNumber evidence="3">4.6.1.15</ecNumber>
    </recommendedName>
    <alternativeName>
        <fullName evidence="10">Bifunctional ATP-dependent dihydroxyacetone kinase/FAD-AMP lyase (cyclizing)</fullName>
    </alternativeName>
</protein>
<keyword evidence="6" id="KW-0547">Nucleotide-binding</keyword>
<dbReference type="Gene3D" id="3.40.50.10440">
    <property type="entry name" value="Dihydroxyacetone kinase, domain 1"/>
    <property type="match status" value="1"/>
</dbReference>
<evidence type="ECO:0000256" key="7">
    <source>
        <dbReference type="ARBA" id="ARBA00022777"/>
    </source>
</evidence>
<evidence type="ECO:0000313" key="18">
    <source>
        <dbReference type="Proteomes" id="UP000192223"/>
    </source>
</evidence>
<evidence type="ECO:0000256" key="2">
    <source>
        <dbReference type="ARBA" id="ARBA00012110"/>
    </source>
</evidence>
<dbReference type="GO" id="GO:0005829">
    <property type="term" value="C:cytosol"/>
    <property type="evidence" value="ECO:0007669"/>
    <property type="project" value="TreeGrafter"/>
</dbReference>
<sequence length="582" mass="63834">MSTHCPRKKILNDLETAVAESLKGIILTNPNVVTLNFGQILLIRDYAHTKKVIIVSGGGAGHEPMYAGFVGNGMLSAAIHGEIYTSPPASEIFRLLQELSFHSSRGILLIIPNYSGERLHFALAVERAKNEAIPVKILIVDDDCYQGKPWKGRCGLSGIVLVQKIAGAMAEADLELTEIFPFCEKVVKKLHSISVVVQKPTPVRGKCVCIFEEQNVVIEFGASLNGEPGIKKELDSATEICRYLLDEITSPQVGNPIEFKEDESVVVLVNNLGTSTAIEELVFTKELLSQLYERKVKIDRVYKGKFVSSLDTAGFSVTFLKVFDKRVIEYLDAPCQVPAWGNLNNFTISPKLDRVICAKIKPSTAPVPQVGPKFTESGSNTVMMVLQFACDALYSCEKQLNTIDHETGDGDAGTRIRRGMEAIDVAIKTEKINLLYPYTMLAMLSKIIEKDLEGPLGMIYSVFLEAGSNVFRITPDTEPITPKLWSKALMEGASAVKRCLTTEAGCRTIYDPLYVCSTLLENGLDLVGISAMEAVGVSISAAEEAAQKTKMPYAKYPDPGAHSVAIWMRAVLEGLKCRWIED</sequence>
<evidence type="ECO:0000256" key="15">
    <source>
        <dbReference type="ARBA" id="ARBA00048898"/>
    </source>
</evidence>
<comment type="catalytic activity">
    <reaction evidence="14">
        <text>FAD = riboflavin cyclic-4',5'-phosphate + AMP + H(+)</text>
        <dbReference type="Rhea" id="RHEA:13729"/>
        <dbReference type="ChEBI" id="CHEBI:15378"/>
        <dbReference type="ChEBI" id="CHEBI:57692"/>
        <dbReference type="ChEBI" id="CHEBI:76202"/>
        <dbReference type="ChEBI" id="CHEBI:456215"/>
        <dbReference type="EC" id="4.6.1.15"/>
    </reaction>
</comment>
<dbReference type="EC" id="4.6.1.15" evidence="3"/>
<dbReference type="PANTHER" id="PTHR28629:SF4">
    <property type="entry name" value="TRIOKINASE_FMN CYCLASE"/>
    <property type="match status" value="1"/>
</dbReference>
<evidence type="ECO:0000256" key="6">
    <source>
        <dbReference type="ARBA" id="ARBA00022741"/>
    </source>
</evidence>
<dbReference type="Proteomes" id="UP000192223">
    <property type="component" value="Unplaced"/>
</dbReference>
<evidence type="ECO:0000256" key="3">
    <source>
        <dbReference type="ARBA" id="ARBA00012578"/>
    </source>
</evidence>
<evidence type="ECO:0000256" key="10">
    <source>
        <dbReference type="ARBA" id="ARBA00032426"/>
    </source>
</evidence>
<proteinExistence type="predicted"/>
<comment type="catalytic activity">
    <reaction evidence="13">
        <text>D-glyceraldehyde + ATP = D-glyceraldehyde 3-phosphate + ADP + H(+)</text>
        <dbReference type="Rhea" id="RHEA:13941"/>
        <dbReference type="ChEBI" id="CHEBI:15378"/>
        <dbReference type="ChEBI" id="CHEBI:17378"/>
        <dbReference type="ChEBI" id="CHEBI:30616"/>
        <dbReference type="ChEBI" id="CHEBI:59776"/>
        <dbReference type="ChEBI" id="CHEBI:456216"/>
        <dbReference type="EC" id="2.7.1.28"/>
    </reaction>
</comment>
<keyword evidence="9" id="KW-0170">Cobalt</keyword>
<dbReference type="FunFam" id="3.40.50.10440:FF:000001">
    <property type="entry name" value="Dihydroxyacetone kinase, DhaK subunit"/>
    <property type="match status" value="1"/>
</dbReference>
<dbReference type="GO" id="GO:0004371">
    <property type="term" value="F:glycerone kinase activity"/>
    <property type="evidence" value="ECO:0007669"/>
    <property type="project" value="UniProtKB-EC"/>
</dbReference>
<dbReference type="InterPro" id="IPR004006">
    <property type="entry name" value="DhaK_dom"/>
</dbReference>
<dbReference type="GO" id="GO:0034012">
    <property type="term" value="F:FAD-AMP lyase (cyclizing) activity"/>
    <property type="evidence" value="ECO:0007669"/>
    <property type="project" value="UniProtKB-EC"/>
</dbReference>
<dbReference type="InterPro" id="IPR050861">
    <property type="entry name" value="Dihydroxyacetone_Kinase"/>
</dbReference>
<feature type="domain" description="DhaL" evidence="16">
    <location>
        <begin position="380"/>
        <end position="573"/>
    </location>
</feature>
<dbReference type="EC" id="2.7.1.29" evidence="1"/>
<dbReference type="KEGG" id="apln:108741124"/>